<dbReference type="OrthoDB" id="7861420at2"/>
<dbReference type="Proteomes" id="UP000184514">
    <property type="component" value="Unassembled WGS sequence"/>
</dbReference>
<dbReference type="Pfam" id="PF01471">
    <property type="entry name" value="PG_binding_1"/>
    <property type="match status" value="1"/>
</dbReference>
<evidence type="ECO:0000256" key="1">
    <source>
        <dbReference type="SAM" id="SignalP"/>
    </source>
</evidence>
<dbReference type="AlphaFoldDB" id="A0A1L9NWC0"/>
<dbReference type="RefSeq" id="WP_072630706.1">
    <property type="nucleotide sequence ID" value="NZ_MLCB01000138.1"/>
</dbReference>
<keyword evidence="1" id="KW-0732">Signal</keyword>
<comment type="caution">
    <text evidence="3">The sequence shown here is derived from an EMBL/GenBank/DDBJ whole genome shotgun (WGS) entry which is preliminary data.</text>
</comment>
<feature type="chain" id="PRO_5012476690" evidence="1">
    <location>
        <begin position="34"/>
        <end position="191"/>
    </location>
</feature>
<sequence length="191" mass="21100">MQYIPFAIPRFAVTRRVSGVAVLCFLASCSAPLETVTKAAFNDEPDLVYTRSAPPPGAKEGSCWGKHVTPAEVETVTHQIQLQPPEIRTDGTVSAPAVYKTETSQRIVKERRELWFETPCAPLLTVEFVETLQRALKARGHYRGSVSGYIDTRTYSAIRKYQAPQGLDSSILSLAAARKLGLIAYDLDLEE</sequence>
<evidence type="ECO:0000259" key="2">
    <source>
        <dbReference type="Pfam" id="PF01471"/>
    </source>
</evidence>
<evidence type="ECO:0000313" key="3">
    <source>
        <dbReference type="EMBL" id="OJI93595.1"/>
    </source>
</evidence>
<dbReference type="InterPro" id="IPR002477">
    <property type="entry name" value="Peptidoglycan-bd-like"/>
</dbReference>
<gene>
    <name evidence="3" type="ORF">PFRI_21490</name>
</gene>
<feature type="domain" description="Peptidoglycan binding-like" evidence="2">
    <location>
        <begin position="127"/>
        <end position="168"/>
    </location>
</feature>
<feature type="signal peptide" evidence="1">
    <location>
        <begin position="1"/>
        <end position="33"/>
    </location>
</feature>
<dbReference type="EMBL" id="MLCB01000138">
    <property type="protein sequence ID" value="OJI93595.1"/>
    <property type="molecule type" value="Genomic_DNA"/>
</dbReference>
<dbReference type="STRING" id="696762.PFRI_21490"/>
<evidence type="ECO:0000313" key="4">
    <source>
        <dbReference type="Proteomes" id="UP000184514"/>
    </source>
</evidence>
<dbReference type="SUPFAM" id="SSF47090">
    <property type="entry name" value="PGBD-like"/>
    <property type="match status" value="1"/>
</dbReference>
<reference evidence="3 4" key="1">
    <citation type="submission" date="2016-10" db="EMBL/GenBank/DDBJ databases">
        <title>Genome sequence of Planktotalea frisia SH6-1.</title>
        <authorList>
            <person name="Poehlein A."/>
            <person name="Bakenhus I."/>
            <person name="Voget S."/>
            <person name="Brinkhoff T."/>
            <person name="Simon M."/>
        </authorList>
    </citation>
    <scope>NUCLEOTIDE SEQUENCE [LARGE SCALE GENOMIC DNA]</scope>
    <source>
        <strain evidence="3 4">SH6-1</strain>
    </source>
</reference>
<name>A0A1L9NWC0_9RHOB</name>
<dbReference type="Gene3D" id="1.10.101.10">
    <property type="entry name" value="PGBD-like superfamily/PGBD"/>
    <property type="match status" value="1"/>
</dbReference>
<proteinExistence type="predicted"/>
<dbReference type="InterPro" id="IPR036366">
    <property type="entry name" value="PGBDSf"/>
</dbReference>
<dbReference type="InterPro" id="IPR036365">
    <property type="entry name" value="PGBD-like_sf"/>
</dbReference>
<protein>
    <submittedName>
        <fullName evidence="3">Putative peptidoglycan binding domain protein</fullName>
    </submittedName>
</protein>
<keyword evidence="4" id="KW-1185">Reference proteome</keyword>
<accession>A0A1L9NWC0</accession>
<organism evidence="3 4">
    <name type="scientific">Planktotalea frisia</name>
    <dbReference type="NCBI Taxonomy" id="696762"/>
    <lineage>
        <taxon>Bacteria</taxon>
        <taxon>Pseudomonadati</taxon>
        <taxon>Pseudomonadota</taxon>
        <taxon>Alphaproteobacteria</taxon>
        <taxon>Rhodobacterales</taxon>
        <taxon>Paracoccaceae</taxon>
        <taxon>Planktotalea</taxon>
    </lineage>
</organism>